<evidence type="ECO:0000313" key="3">
    <source>
        <dbReference type="Proteomes" id="UP000477386"/>
    </source>
</evidence>
<organism evidence="2 3">
    <name type="scientific">Spirosoma agri</name>
    <dbReference type="NCBI Taxonomy" id="1987381"/>
    <lineage>
        <taxon>Bacteria</taxon>
        <taxon>Pseudomonadati</taxon>
        <taxon>Bacteroidota</taxon>
        <taxon>Cytophagia</taxon>
        <taxon>Cytophagales</taxon>
        <taxon>Cytophagaceae</taxon>
        <taxon>Spirosoma</taxon>
    </lineage>
</organism>
<name>A0A6M0INZ3_9BACT</name>
<evidence type="ECO:0000256" key="1">
    <source>
        <dbReference type="SAM" id="Coils"/>
    </source>
</evidence>
<keyword evidence="1" id="KW-0175">Coiled coil</keyword>
<gene>
    <name evidence="2" type="ORF">GK091_20525</name>
</gene>
<comment type="caution">
    <text evidence="2">The sequence shown here is derived from an EMBL/GenBank/DDBJ whole genome shotgun (WGS) entry which is preliminary data.</text>
</comment>
<dbReference type="AlphaFoldDB" id="A0A6M0INZ3"/>
<dbReference type="EMBL" id="JAAGNZ010000002">
    <property type="protein sequence ID" value="NEU69285.1"/>
    <property type="molecule type" value="Genomic_DNA"/>
</dbReference>
<sequence length="126" mass="13838">MITQDQNQTSLIEQTVNTFDGSIGETTAVDGLSIIDQWLNRLDVAGDEDTDDIADTLESLRAEVHTAQQHNRPDNQRIAALLVDLIDQTRKVAASAEASAEQTELAQLIATLENLHRQVAQESTQN</sequence>
<evidence type="ECO:0000313" key="2">
    <source>
        <dbReference type="EMBL" id="NEU69285.1"/>
    </source>
</evidence>
<proteinExistence type="predicted"/>
<reference evidence="2 3" key="1">
    <citation type="submission" date="2020-02" db="EMBL/GenBank/DDBJ databases">
        <title>Draft genome sequence of two Spirosoma agri KCTC 52727 and Spirosoma terrae KCTC 52035.</title>
        <authorList>
            <person name="Rojas J."/>
            <person name="Ambika Manirajan B."/>
            <person name="Ratering S."/>
            <person name="Suarez C."/>
            <person name="Schnell S."/>
        </authorList>
    </citation>
    <scope>NUCLEOTIDE SEQUENCE [LARGE SCALE GENOMIC DNA]</scope>
    <source>
        <strain evidence="2 3">KCTC 52727</strain>
    </source>
</reference>
<feature type="coiled-coil region" evidence="1">
    <location>
        <begin position="98"/>
        <end position="125"/>
    </location>
</feature>
<dbReference type="RefSeq" id="WP_164041751.1">
    <property type="nucleotide sequence ID" value="NZ_JAAGNZ010000002.1"/>
</dbReference>
<accession>A0A6M0INZ3</accession>
<protein>
    <submittedName>
        <fullName evidence="2">Uncharacterized protein</fullName>
    </submittedName>
</protein>
<keyword evidence="3" id="KW-1185">Reference proteome</keyword>
<dbReference type="Proteomes" id="UP000477386">
    <property type="component" value="Unassembled WGS sequence"/>
</dbReference>